<reference evidence="5 6" key="1">
    <citation type="submission" date="2018-10" db="EMBL/GenBank/DDBJ databases">
        <title>Complete genome sequence of Malassezia restricta CBS 7877.</title>
        <authorList>
            <person name="Morand S.C."/>
            <person name="Bertignac M."/>
            <person name="Iltis A."/>
            <person name="Kolder I."/>
            <person name="Pirovano W."/>
            <person name="Jourdain R."/>
            <person name="Clavaud C."/>
        </authorList>
    </citation>
    <scope>NUCLEOTIDE SEQUENCE [LARGE SCALE GENOMIC DNA]</scope>
    <source>
        <strain evidence="5 6">CBS 7877</strain>
    </source>
</reference>
<dbReference type="GO" id="GO:0051286">
    <property type="term" value="C:cell tip"/>
    <property type="evidence" value="ECO:0007669"/>
    <property type="project" value="TreeGrafter"/>
</dbReference>
<protein>
    <submittedName>
        <fullName evidence="5">Putative catabolite repression protein creC</fullName>
    </submittedName>
</protein>
<dbReference type="AlphaFoldDB" id="A0A3G2S6G4"/>
<name>A0A3G2S6G4_MALR7</name>
<feature type="compositionally biased region" description="Polar residues" evidence="4">
    <location>
        <begin position="21"/>
        <end position="46"/>
    </location>
</feature>
<evidence type="ECO:0000313" key="6">
    <source>
        <dbReference type="Proteomes" id="UP000269793"/>
    </source>
</evidence>
<dbReference type="STRING" id="425264.A0A3G2S6G4"/>
<dbReference type="PROSITE" id="PS50294">
    <property type="entry name" value="WD_REPEATS_REGION"/>
    <property type="match status" value="1"/>
</dbReference>
<evidence type="ECO:0000256" key="3">
    <source>
        <dbReference type="PROSITE-ProRule" id="PRU00221"/>
    </source>
</evidence>
<feature type="region of interest" description="Disordered" evidence="4">
    <location>
        <begin position="16"/>
        <end position="46"/>
    </location>
</feature>
<dbReference type="PROSITE" id="PS00678">
    <property type="entry name" value="WD_REPEATS_1"/>
    <property type="match status" value="1"/>
</dbReference>
<feature type="region of interest" description="Disordered" evidence="4">
    <location>
        <begin position="513"/>
        <end position="563"/>
    </location>
</feature>
<evidence type="ECO:0000313" key="5">
    <source>
        <dbReference type="EMBL" id="AYO42728.1"/>
    </source>
</evidence>
<keyword evidence="6" id="KW-1185">Reference proteome</keyword>
<proteinExistence type="predicted"/>
<dbReference type="InterPro" id="IPR036322">
    <property type="entry name" value="WD40_repeat_dom_sf"/>
</dbReference>
<dbReference type="Proteomes" id="UP000269793">
    <property type="component" value="Chromosome III"/>
</dbReference>
<dbReference type="GO" id="GO:0005634">
    <property type="term" value="C:nucleus"/>
    <property type="evidence" value="ECO:0007669"/>
    <property type="project" value="TreeGrafter"/>
</dbReference>
<dbReference type="SMART" id="SM00320">
    <property type="entry name" value="WD40"/>
    <property type="match status" value="4"/>
</dbReference>
<dbReference type="Pfam" id="PF07676">
    <property type="entry name" value="PD40"/>
    <property type="match status" value="1"/>
</dbReference>
<accession>A0A3G2S6G4</accession>
<dbReference type="InterPro" id="IPR015943">
    <property type="entry name" value="WD40/YVTN_repeat-like_dom_sf"/>
</dbReference>
<dbReference type="PROSITE" id="PS50082">
    <property type="entry name" value="WD_REPEATS_2"/>
    <property type="match status" value="2"/>
</dbReference>
<dbReference type="InterPro" id="IPR051362">
    <property type="entry name" value="WD_repeat_creC_regulators"/>
</dbReference>
<dbReference type="EMBL" id="CP033150">
    <property type="protein sequence ID" value="AYO42728.1"/>
    <property type="molecule type" value="Genomic_DNA"/>
</dbReference>
<organism evidence="5 6">
    <name type="scientific">Malassezia restricta (strain ATCC 96810 / NBRC 103918 / CBS 7877)</name>
    <name type="common">Seborrheic dermatitis infection agent</name>
    <dbReference type="NCBI Taxonomy" id="425264"/>
    <lineage>
        <taxon>Eukaryota</taxon>
        <taxon>Fungi</taxon>
        <taxon>Dikarya</taxon>
        <taxon>Basidiomycota</taxon>
        <taxon>Ustilaginomycotina</taxon>
        <taxon>Malasseziomycetes</taxon>
        <taxon>Malasseziales</taxon>
        <taxon>Malasseziaceae</taxon>
        <taxon>Malassezia</taxon>
    </lineage>
</organism>
<dbReference type="VEuPathDB" id="FungiDB:DNF11_1778"/>
<dbReference type="InterPro" id="IPR019775">
    <property type="entry name" value="WD40_repeat_CS"/>
</dbReference>
<dbReference type="PANTHER" id="PTHR14107:SF16">
    <property type="entry name" value="AT02583P"/>
    <property type="match status" value="1"/>
</dbReference>
<dbReference type="GO" id="GO:0045013">
    <property type="term" value="P:carbon catabolite repression of transcription"/>
    <property type="evidence" value="ECO:0007669"/>
    <property type="project" value="TreeGrafter"/>
</dbReference>
<dbReference type="InterPro" id="IPR001680">
    <property type="entry name" value="WD40_rpt"/>
</dbReference>
<feature type="repeat" description="WD" evidence="3">
    <location>
        <begin position="347"/>
        <end position="388"/>
    </location>
</feature>
<gene>
    <name evidence="5" type="primary">creC</name>
    <name evidence="5" type="ORF">DNF11_1778</name>
</gene>
<feature type="repeat" description="WD" evidence="3">
    <location>
        <begin position="389"/>
        <end position="432"/>
    </location>
</feature>
<evidence type="ECO:0000256" key="1">
    <source>
        <dbReference type="ARBA" id="ARBA00022574"/>
    </source>
</evidence>
<dbReference type="GO" id="GO:0032153">
    <property type="term" value="C:cell division site"/>
    <property type="evidence" value="ECO:0007669"/>
    <property type="project" value="TreeGrafter"/>
</dbReference>
<evidence type="ECO:0000256" key="4">
    <source>
        <dbReference type="SAM" id="MobiDB-lite"/>
    </source>
</evidence>
<sequence>MSRTIELRAPEGVYTRRDWTNPLQHRTAGQNDAPTSPTSHESAATSSRYACMNEVPHMSAAIIRPRHATHADASSSVPGALVSQGLEAEAWGDATPLRSARPKLSLRTLGGSFIVRSNQYQDMSKIVNHRTEPTLFTMINASKTLFWYANVHQKMKEPAGRIMFTHAPLCHDINQHTCRHDRMDVVVGLSSGDIVWMDPIQYRCSRMNKNGMVTSSPVRQIRWVPGHETQFVSAHSDGTVLVWDVERDDPPEGFQKAPSDPAWDPRASIVVEEPQLQTDSPSGGMLKMGRSKDHSPVLYNPLSVWHVSRRAITDMAFSPDGRTLAFTSEDKLLHIVDFSRKTLIHTMASYFGGLTCVCWSQDGRILLTGGQDDLLTIWAAKEGHVVARAQGHHSYVSAVAFDPWCHKGSSYDAYRLISAGEDGNVCFWDFSSWSLHRPRAAPNQRALPLQTTASQVFVPAQSRAEVPMLHPTASFRMPTSVPCGLRIAPNYLMVLHLDSEMALFSRPRRFTHGHTVDHEPVPTHTTTSSPEEPPAASELPRSPTQRQMFRRTMSPFTLGLRKT</sequence>
<feature type="compositionally biased region" description="Low complexity" evidence="4">
    <location>
        <begin position="522"/>
        <end position="543"/>
    </location>
</feature>
<dbReference type="InterPro" id="IPR011659">
    <property type="entry name" value="WD40"/>
</dbReference>
<dbReference type="PANTHER" id="PTHR14107">
    <property type="entry name" value="WD REPEAT PROTEIN"/>
    <property type="match status" value="1"/>
</dbReference>
<keyword evidence="1 3" id="KW-0853">WD repeat</keyword>
<dbReference type="Pfam" id="PF00400">
    <property type="entry name" value="WD40"/>
    <property type="match status" value="3"/>
</dbReference>
<dbReference type="OrthoDB" id="3367at2759"/>
<evidence type="ECO:0000256" key="2">
    <source>
        <dbReference type="ARBA" id="ARBA00022737"/>
    </source>
</evidence>
<keyword evidence="2" id="KW-0677">Repeat</keyword>
<dbReference type="Gene3D" id="2.130.10.10">
    <property type="entry name" value="YVTN repeat-like/Quinoprotein amine dehydrogenase"/>
    <property type="match status" value="1"/>
</dbReference>
<dbReference type="SUPFAM" id="SSF50978">
    <property type="entry name" value="WD40 repeat-like"/>
    <property type="match status" value="1"/>
</dbReference>